<dbReference type="InterPro" id="IPR012675">
    <property type="entry name" value="Beta-grasp_dom_sf"/>
</dbReference>
<sequence>MIRIQFFARYREALGTDGESLEWSADLSRVEDIRQRLSSRGGVWLVLGDTGLMCARNDELCGLDEPIADGDQVAFFPTVTGG</sequence>
<proteinExistence type="predicted"/>
<evidence type="ECO:0000313" key="1">
    <source>
        <dbReference type="EMBL" id="MFC3606304.1"/>
    </source>
</evidence>
<name>A0ABV7T0I5_9GAMM</name>
<organism evidence="1 2">
    <name type="scientific">Stutzerimonas tarimensis</name>
    <dbReference type="NCBI Taxonomy" id="1507735"/>
    <lineage>
        <taxon>Bacteria</taxon>
        <taxon>Pseudomonadati</taxon>
        <taxon>Pseudomonadota</taxon>
        <taxon>Gammaproteobacteria</taxon>
        <taxon>Pseudomonadales</taxon>
        <taxon>Pseudomonadaceae</taxon>
        <taxon>Stutzerimonas</taxon>
    </lineage>
</organism>
<dbReference type="InterPro" id="IPR003749">
    <property type="entry name" value="ThiS/MoaD-like"/>
</dbReference>
<dbReference type="Pfam" id="PF02597">
    <property type="entry name" value="ThiS"/>
    <property type="match status" value="1"/>
</dbReference>
<dbReference type="EMBL" id="JBHRXZ010000001">
    <property type="protein sequence ID" value="MFC3606304.1"/>
    <property type="molecule type" value="Genomic_DNA"/>
</dbReference>
<dbReference type="SUPFAM" id="SSF54285">
    <property type="entry name" value="MoaD/ThiS"/>
    <property type="match status" value="1"/>
</dbReference>
<reference evidence="2" key="1">
    <citation type="journal article" date="2019" name="Int. J. Syst. Evol. Microbiol.">
        <title>The Global Catalogue of Microorganisms (GCM) 10K type strain sequencing project: providing services to taxonomists for standard genome sequencing and annotation.</title>
        <authorList>
            <consortium name="The Broad Institute Genomics Platform"/>
            <consortium name="The Broad Institute Genome Sequencing Center for Infectious Disease"/>
            <person name="Wu L."/>
            <person name="Ma J."/>
        </authorList>
    </citation>
    <scope>NUCLEOTIDE SEQUENCE [LARGE SCALE GENOMIC DNA]</scope>
    <source>
        <strain evidence="2">KCTC 42447</strain>
    </source>
</reference>
<dbReference type="Gene3D" id="3.10.20.30">
    <property type="match status" value="1"/>
</dbReference>
<dbReference type="CDD" id="cd00754">
    <property type="entry name" value="Ubl_MoaD"/>
    <property type="match status" value="1"/>
</dbReference>
<protein>
    <submittedName>
        <fullName evidence="1">MoaD/ThiS family protein</fullName>
    </submittedName>
</protein>
<accession>A0ABV7T0I5</accession>
<dbReference type="Proteomes" id="UP001595630">
    <property type="component" value="Unassembled WGS sequence"/>
</dbReference>
<dbReference type="InterPro" id="IPR016155">
    <property type="entry name" value="Mopterin_synth/thiamin_S_b"/>
</dbReference>
<dbReference type="RefSeq" id="WP_386360229.1">
    <property type="nucleotide sequence ID" value="NZ_JBHRXZ010000001.1"/>
</dbReference>
<gene>
    <name evidence="1" type="ORF">ACFOMF_00685</name>
</gene>
<comment type="caution">
    <text evidence="1">The sequence shown here is derived from an EMBL/GenBank/DDBJ whole genome shotgun (WGS) entry which is preliminary data.</text>
</comment>
<keyword evidence="2" id="KW-1185">Reference proteome</keyword>
<evidence type="ECO:0000313" key="2">
    <source>
        <dbReference type="Proteomes" id="UP001595630"/>
    </source>
</evidence>